<organism evidence="5 6">
    <name type="scientific">Gulbenkiania indica</name>
    <dbReference type="NCBI Taxonomy" id="375574"/>
    <lineage>
        <taxon>Bacteria</taxon>
        <taxon>Pseudomonadati</taxon>
        <taxon>Pseudomonadota</taxon>
        <taxon>Betaproteobacteria</taxon>
        <taxon>Neisseriales</taxon>
        <taxon>Chromobacteriaceae</taxon>
        <taxon>Gulbenkiania</taxon>
    </lineage>
</organism>
<sequence>MTRPEETDSQIRSAALAYLASPWHVLAFAPAMERTFRADTLAGRLRRYRSFGLVGILIYMAYTGVDWFALHDIFPSIWPWRLLGMPLITGSVIALSFWRRFQPWCDLGMVGATTLGTLALVVFFSLSLTPASNHYYGGVLLCGVYLMFVLRTGFVPTAWGCGFILAGFTLALEGLQGVDPPTRLVIAAVTASTLLLGLAGLYQLERDERRSYALALLRRMDGAALAQANARLAQLSAVDGLTGLLNRRAFETRLHEVWEAAATTGGEVGLLFIDVDEFKAFNDFYGHQAGDEVLRQVARLLEAHTRATADIAARYGGEEFLVLMPGCSRHAALERAERLRAGIEAACLEHAASPVQGCVTVSIGLATQHPASGVDPAALVRAADEALYAAKAAGRNRVMMPSA</sequence>
<keyword evidence="3" id="KW-0812">Transmembrane</keyword>
<dbReference type="CDD" id="cd01949">
    <property type="entry name" value="GGDEF"/>
    <property type="match status" value="1"/>
</dbReference>
<gene>
    <name evidence="5" type="ORF">Ga0061063_2325</name>
</gene>
<evidence type="ECO:0000313" key="5">
    <source>
        <dbReference type="EMBL" id="CUA85250.1"/>
    </source>
</evidence>
<protein>
    <recommendedName>
        <fullName evidence="1">diguanylate cyclase</fullName>
        <ecNumber evidence="1">2.7.7.65</ecNumber>
    </recommendedName>
</protein>
<name>A0A0K6H2X9_9NEIS</name>
<feature type="transmembrane region" description="Helical" evidence="3">
    <location>
        <begin position="110"/>
        <end position="128"/>
    </location>
</feature>
<feature type="transmembrane region" description="Helical" evidence="3">
    <location>
        <begin position="51"/>
        <end position="71"/>
    </location>
</feature>
<dbReference type="PANTHER" id="PTHR45138">
    <property type="entry name" value="REGULATORY COMPONENTS OF SENSORY TRANSDUCTION SYSTEM"/>
    <property type="match status" value="1"/>
</dbReference>
<dbReference type="GO" id="GO:0005886">
    <property type="term" value="C:plasma membrane"/>
    <property type="evidence" value="ECO:0007669"/>
    <property type="project" value="TreeGrafter"/>
</dbReference>
<dbReference type="PROSITE" id="PS50887">
    <property type="entry name" value="GGDEF"/>
    <property type="match status" value="1"/>
</dbReference>
<feature type="transmembrane region" description="Helical" evidence="3">
    <location>
        <begin position="77"/>
        <end position="98"/>
    </location>
</feature>
<evidence type="ECO:0000256" key="1">
    <source>
        <dbReference type="ARBA" id="ARBA00012528"/>
    </source>
</evidence>
<reference evidence="6" key="1">
    <citation type="submission" date="2015-08" db="EMBL/GenBank/DDBJ databases">
        <authorList>
            <person name="Varghese N."/>
        </authorList>
    </citation>
    <scope>NUCLEOTIDE SEQUENCE [LARGE SCALE GENOMIC DNA]</scope>
    <source>
        <strain evidence="6">DSM 17901</strain>
    </source>
</reference>
<dbReference type="EMBL" id="CYHA01000005">
    <property type="protein sequence ID" value="CUA85250.1"/>
    <property type="molecule type" value="Genomic_DNA"/>
</dbReference>
<feature type="transmembrane region" description="Helical" evidence="3">
    <location>
        <begin position="157"/>
        <end position="178"/>
    </location>
</feature>
<dbReference type="SMART" id="SM00267">
    <property type="entry name" value="GGDEF"/>
    <property type="match status" value="1"/>
</dbReference>
<dbReference type="GO" id="GO:0052621">
    <property type="term" value="F:diguanylate cyclase activity"/>
    <property type="evidence" value="ECO:0007669"/>
    <property type="project" value="UniProtKB-EC"/>
</dbReference>
<keyword evidence="3" id="KW-1133">Transmembrane helix</keyword>
<dbReference type="RefSeq" id="WP_055434223.1">
    <property type="nucleotide sequence ID" value="NZ_CYHA01000005.1"/>
</dbReference>
<evidence type="ECO:0000256" key="3">
    <source>
        <dbReference type="SAM" id="Phobius"/>
    </source>
</evidence>
<keyword evidence="6" id="KW-1185">Reference proteome</keyword>
<dbReference type="Pfam" id="PF00990">
    <property type="entry name" value="GGDEF"/>
    <property type="match status" value="1"/>
</dbReference>
<proteinExistence type="predicted"/>
<dbReference type="PANTHER" id="PTHR45138:SF9">
    <property type="entry name" value="DIGUANYLATE CYCLASE DGCM-RELATED"/>
    <property type="match status" value="1"/>
</dbReference>
<dbReference type="OrthoDB" id="9813903at2"/>
<accession>A0A0K6H2X9</accession>
<evidence type="ECO:0000313" key="6">
    <source>
        <dbReference type="Proteomes" id="UP000243535"/>
    </source>
</evidence>
<dbReference type="Gene3D" id="3.30.70.270">
    <property type="match status" value="1"/>
</dbReference>
<dbReference type="InterPro" id="IPR050469">
    <property type="entry name" value="Diguanylate_Cyclase"/>
</dbReference>
<dbReference type="AlphaFoldDB" id="A0A0K6H2X9"/>
<dbReference type="NCBIfam" id="TIGR00254">
    <property type="entry name" value="GGDEF"/>
    <property type="match status" value="1"/>
</dbReference>
<comment type="catalytic activity">
    <reaction evidence="2">
        <text>2 GTP = 3',3'-c-di-GMP + 2 diphosphate</text>
        <dbReference type="Rhea" id="RHEA:24898"/>
        <dbReference type="ChEBI" id="CHEBI:33019"/>
        <dbReference type="ChEBI" id="CHEBI:37565"/>
        <dbReference type="ChEBI" id="CHEBI:58805"/>
        <dbReference type="EC" id="2.7.7.65"/>
    </reaction>
</comment>
<evidence type="ECO:0000256" key="2">
    <source>
        <dbReference type="ARBA" id="ARBA00034247"/>
    </source>
</evidence>
<evidence type="ECO:0000259" key="4">
    <source>
        <dbReference type="PROSITE" id="PS50887"/>
    </source>
</evidence>
<keyword evidence="3" id="KW-0472">Membrane</keyword>
<dbReference type="STRING" id="375574.GCA_001418035_02110"/>
<dbReference type="FunFam" id="3.30.70.270:FF:000001">
    <property type="entry name" value="Diguanylate cyclase domain protein"/>
    <property type="match status" value="1"/>
</dbReference>
<dbReference type="GO" id="GO:1902201">
    <property type="term" value="P:negative regulation of bacterial-type flagellum-dependent cell motility"/>
    <property type="evidence" value="ECO:0007669"/>
    <property type="project" value="TreeGrafter"/>
</dbReference>
<feature type="transmembrane region" description="Helical" evidence="3">
    <location>
        <begin position="184"/>
        <end position="202"/>
    </location>
</feature>
<dbReference type="InterPro" id="IPR043128">
    <property type="entry name" value="Rev_trsase/Diguanyl_cyclase"/>
</dbReference>
<dbReference type="EC" id="2.7.7.65" evidence="1"/>
<feature type="domain" description="GGDEF" evidence="4">
    <location>
        <begin position="266"/>
        <end position="403"/>
    </location>
</feature>
<dbReference type="InterPro" id="IPR029787">
    <property type="entry name" value="Nucleotide_cyclase"/>
</dbReference>
<dbReference type="Proteomes" id="UP000243535">
    <property type="component" value="Unassembled WGS sequence"/>
</dbReference>
<dbReference type="GO" id="GO:0043709">
    <property type="term" value="P:cell adhesion involved in single-species biofilm formation"/>
    <property type="evidence" value="ECO:0007669"/>
    <property type="project" value="TreeGrafter"/>
</dbReference>
<dbReference type="InterPro" id="IPR000160">
    <property type="entry name" value="GGDEF_dom"/>
</dbReference>
<dbReference type="SUPFAM" id="SSF55073">
    <property type="entry name" value="Nucleotide cyclase"/>
    <property type="match status" value="1"/>
</dbReference>